<dbReference type="PANTHER" id="PTHR46376">
    <property type="entry name" value="LEUCINE-ZIPPER-LIKE TRANSCRIPTIONAL REGULATOR 1"/>
    <property type="match status" value="1"/>
</dbReference>
<feature type="chain" id="PRO_5008056943" description="Laminin EGF-like domain-containing protein" evidence="11">
    <location>
        <begin position="26"/>
        <end position="976"/>
    </location>
</feature>
<organism evidence="13 14">
    <name type="scientific">Intoshia linei</name>
    <dbReference type="NCBI Taxonomy" id="1819745"/>
    <lineage>
        <taxon>Eukaryota</taxon>
        <taxon>Metazoa</taxon>
        <taxon>Spiralia</taxon>
        <taxon>Lophotrochozoa</taxon>
        <taxon>Mesozoa</taxon>
        <taxon>Orthonectida</taxon>
        <taxon>Rhopaluridae</taxon>
        <taxon>Intoshia</taxon>
    </lineage>
</organism>
<keyword evidence="4 11" id="KW-0732">Signal</keyword>
<protein>
    <recommendedName>
        <fullName evidence="12">Laminin EGF-like domain-containing protein</fullName>
    </recommendedName>
</protein>
<evidence type="ECO:0000256" key="6">
    <source>
        <dbReference type="ARBA" id="ARBA00022989"/>
    </source>
</evidence>
<dbReference type="Pfam" id="PF24981">
    <property type="entry name" value="Beta-prop_ATRN-LZTR1"/>
    <property type="match status" value="1"/>
</dbReference>
<evidence type="ECO:0000256" key="5">
    <source>
        <dbReference type="ARBA" id="ARBA00022737"/>
    </source>
</evidence>
<dbReference type="InterPro" id="IPR015915">
    <property type="entry name" value="Kelch-typ_b-propeller"/>
</dbReference>
<keyword evidence="3 10" id="KW-0812">Transmembrane</keyword>
<reference evidence="13 14" key="1">
    <citation type="submission" date="2016-04" db="EMBL/GenBank/DDBJ databases">
        <title>The genome of Intoshia linei affirms orthonectids as highly simplified spiralians.</title>
        <authorList>
            <person name="Mikhailov K.V."/>
            <person name="Slusarev G.S."/>
            <person name="Nikitin M.A."/>
            <person name="Logacheva M.D."/>
            <person name="Penin A."/>
            <person name="Aleoshin V."/>
            <person name="Panchin Y.V."/>
        </authorList>
    </citation>
    <scope>NUCLEOTIDE SEQUENCE [LARGE SCALE GENOMIC DNA]</scope>
    <source>
        <strain evidence="13">Intl2013</strain>
        <tissue evidence="13">Whole animal</tissue>
    </source>
</reference>
<evidence type="ECO:0000313" key="14">
    <source>
        <dbReference type="Proteomes" id="UP000078046"/>
    </source>
</evidence>
<evidence type="ECO:0000256" key="9">
    <source>
        <dbReference type="ARBA" id="ARBA00023292"/>
    </source>
</evidence>
<dbReference type="Proteomes" id="UP000078046">
    <property type="component" value="Unassembled WGS sequence"/>
</dbReference>
<dbReference type="AlphaFoldDB" id="A0A177BCL8"/>
<evidence type="ECO:0000256" key="2">
    <source>
        <dbReference type="ARBA" id="ARBA00022441"/>
    </source>
</evidence>
<dbReference type="SMART" id="SM00180">
    <property type="entry name" value="EGF_Lam"/>
    <property type="match status" value="2"/>
</dbReference>
<accession>A0A177BCL8</accession>
<evidence type="ECO:0000256" key="11">
    <source>
        <dbReference type="SAM" id="SignalP"/>
    </source>
</evidence>
<dbReference type="GO" id="GO:0005794">
    <property type="term" value="C:Golgi apparatus"/>
    <property type="evidence" value="ECO:0007669"/>
    <property type="project" value="TreeGrafter"/>
</dbReference>
<dbReference type="OrthoDB" id="9998912at2759"/>
<keyword evidence="8" id="KW-0325">Glycoprotein</keyword>
<dbReference type="InterPro" id="IPR002049">
    <property type="entry name" value="LE_dom"/>
</dbReference>
<gene>
    <name evidence="13" type="ORF">A3Q56_00872</name>
</gene>
<evidence type="ECO:0000313" key="13">
    <source>
        <dbReference type="EMBL" id="OAF71362.1"/>
    </source>
</evidence>
<keyword evidence="10" id="KW-0472">Membrane</keyword>
<comment type="caution">
    <text evidence="13">The sequence shown here is derived from an EMBL/GenBank/DDBJ whole genome shotgun (WGS) entry which is preliminary data.</text>
</comment>
<evidence type="ECO:0000256" key="7">
    <source>
        <dbReference type="ARBA" id="ARBA00023157"/>
    </source>
</evidence>
<proteinExistence type="predicted"/>
<name>A0A177BCL8_9BILA</name>
<keyword evidence="9" id="KW-0424">Laminin EGF-like domain</keyword>
<feature type="signal peptide" evidence="11">
    <location>
        <begin position="1"/>
        <end position="25"/>
    </location>
</feature>
<dbReference type="SUPFAM" id="SSF117281">
    <property type="entry name" value="Kelch motif"/>
    <property type="match status" value="1"/>
</dbReference>
<keyword evidence="14" id="KW-1185">Reference proteome</keyword>
<feature type="transmembrane region" description="Helical" evidence="10">
    <location>
        <begin position="816"/>
        <end position="838"/>
    </location>
</feature>
<feature type="domain" description="Laminin EGF-like" evidence="12">
    <location>
        <begin position="623"/>
        <end position="657"/>
    </location>
</feature>
<sequence>MKYLIYIGNLLVLLILFASIQIIKSDFAKEIYVNSSILSRAGHSSVINNGFMYIYGGYNSNQLLPDNQLFLKYNIEEKLWFSLPIPQNCASCQLTFHTMNVLKNDWLVLFGGFNDYRASHVILYYYIPLNKWEQSESFDRIVPVAGHTSHIIGSTLYILFGYNDIYGYMNLLQKCNLENKFCQEISPRGIPMHGLFGHTSVYDNQTDSIFIHGGLTTAFYPKKSSPNIFHNFYNQFNIKSGIQLVSTNLMYRLDVSDLKWYTMKSNDDITNIYFHKMVIIKDYLYVIGGIKYGNFKESEECYELHNYKIYTNKDCAYWQIQESITSISLNRFGHSSSVYKGNIYIFGGYDIYATNKLIKITLDKKTDSNFINKFCLNLQSVNCTELKSCEVCVTAAEQCVWCNKMCQLESKCNSTESTQETISFSEDVSHVYTTKFECIYGSMDLSYCVNIHNCNLCYTRRDCVWNDESMICQSKSRSYMKSIIEKVYGNNYYDRCHTPCSSFQFEIQCNSSPYCRWCQDFRICLAINGIASALPFGQCPEIQKDKLTCMGLQCKLANNCRDCLNIDSCLWCTDKSNTGRGKCLIAASNHITNFCVKELSMTDKCPLCQCNGHSACHNSTNICANCTGYTIGSNCHECVKSYYGNPTNGGLCKKCACVNNSQMCDKHSGQCYCSTRGEIGANCDICDISRKYVRDNTIKSSCYYEVISDYKYSFHIGPDDYFITRINFKNYPKMTENDVSVKVKCTIDAKLNVTYVSGFKKTEVVSKAKCSNFIIKLKASDIFTEYENTTFYVHVFDFNAPIKISVTFNQLPGVDLIQFFTTFFGCVISLLLFASIAWKMKKFYDEFHLNRRMVIELTQMARRPYAKCQIDKNIAIHSKESVNSDKGSKSSKKKYIEERSILAVEPSAITNKAICTSIIQLPNGGIENKDDQQAILIFGSTVVDTEKKEKNKFLNLVTKYKHPHRKSRIGNDSERT</sequence>
<dbReference type="PANTHER" id="PTHR46376:SF2">
    <property type="entry name" value="DISTRACTED, ISOFORM B"/>
    <property type="match status" value="1"/>
</dbReference>
<dbReference type="Gene3D" id="2.120.10.80">
    <property type="entry name" value="Kelch-type beta propeller"/>
    <property type="match status" value="2"/>
</dbReference>
<dbReference type="CDD" id="cd00055">
    <property type="entry name" value="EGF_Lam"/>
    <property type="match status" value="1"/>
</dbReference>
<dbReference type="Pfam" id="PF24973">
    <property type="entry name" value="EGF_LMN_ATRN"/>
    <property type="match status" value="1"/>
</dbReference>
<dbReference type="InterPro" id="IPR016201">
    <property type="entry name" value="PSI"/>
</dbReference>
<dbReference type="InterPro" id="IPR056737">
    <property type="entry name" value="Beta-prop_ATRN-MKLN-like"/>
</dbReference>
<dbReference type="EMBL" id="LWCA01000058">
    <property type="protein sequence ID" value="OAF71362.1"/>
    <property type="molecule type" value="Genomic_DNA"/>
</dbReference>
<evidence type="ECO:0000256" key="8">
    <source>
        <dbReference type="ARBA" id="ARBA00023180"/>
    </source>
</evidence>
<evidence type="ECO:0000256" key="1">
    <source>
        <dbReference type="ARBA" id="ARBA00004167"/>
    </source>
</evidence>
<dbReference type="GO" id="GO:0016020">
    <property type="term" value="C:membrane"/>
    <property type="evidence" value="ECO:0007669"/>
    <property type="project" value="UniProtKB-SubCell"/>
</dbReference>
<evidence type="ECO:0000256" key="3">
    <source>
        <dbReference type="ARBA" id="ARBA00022692"/>
    </source>
</evidence>
<dbReference type="PROSITE" id="PS01248">
    <property type="entry name" value="EGF_LAM_1"/>
    <property type="match status" value="1"/>
</dbReference>
<keyword evidence="5" id="KW-0677">Repeat</keyword>
<dbReference type="InterPro" id="IPR056863">
    <property type="entry name" value="LMN_ATRN_NET-like_EGF"/>
</dbReference>
<evidence type="ECO:0000256" key="10">
    <source>
        <dbReference type="SAM" id="Phobius"/>
    </source>
</evidence>
<dbReference type="SMART" id="SM00423">
    <property type="entry name" value="PSI"/>
    <property type="match status" value="3"/>
</dbReference>
<keyword evidence="6 10" id="KW-1133">Transmembrane helix</keyword>
<keyword evidence="2" id="KW-0880">Kelch repeat</keyword>
<dbReference type="InterPro" id="IPR056732">
    <property type="entry name" value="GBD_ATRN"/>
</dbReference>
<dbReference type="SUPFAM" id="SSF103575">
    <property type="entry name" value="Plexin repeat"/>
    <property type="match status" value="1"/>
</dbReference>
<evidence type="ECO:0000259" key="12">
    <source>
        <dbReference type="PROSITE" id="PS01248"/>
    </source>
</evidence>
<evidence type="ECO:0000256" key="4">
    <source>
        <dbReference type="ARBA" id="ARBA00022729"/>
    </source>
</evidence>
<keyword evidence="7" id="KW-1015">Disulfide bond</keyword>
<dbReference type="Gene3D" id="2.10.25.10">
    <property type="entry name" value="Laminin"/>
    <property type="match status" value="1"/>
</dbReference>
<dbReference type="Pfam" id="PF24972">
    <property type="entry name" value="GBD_ATRN"/>
    <property type="match status" value="1"/>
</dbReference>
<comment type="subcellular location">
    <subcellularLocation>
        <location evidence="1">Membrane</location>
        <topology evidence="1">Single-pass membrane protein</topology>
    </subcellularLocation>
</comment>
<dbReference type="SUPFAM" id="SSF57196">
    <property type="entry name" value="EGF/Laminin"/>
    <property type="match status" value="1"/>
</dbReference>
<dbReference type="InterPro" id="IPR051568">
    <property type="entry name" value="LZTR1/Attractin"/>
</dbReference>